<keyword evidence="4 7" id="KW-0326">Glycosidase</keyword>
<evidence type="ECO:0000313" key="11">
    <source>
        <dbReference type="Proteomes" id="UP000216057"/>
    </source>
</evidence>
<dbReference type="Pfam" id="PF04616">
    <property type="entry name" value="Glyco_hydro_43"/>
    <property type="match status" value="2"/>
</dbReference>
<dbReference type="EMBL" id="CP062938">
    <property type="protein sequence ID" value="QOL32479.1"/>
    <property type="molecule type" value="Genomic_DNA"/>
</dbReference>
<dbReference type="RefSeq" id="WP_094637591.1">
    <property type="nucleotide sequence ID" value="NZ_CP062938.1"/>
</dbReference>
<dbReference type="AlphaFoldDB" id="A0A261FZW0"/>
<feature type="compositionally biased region" description="Low complexity" evidence="8">
    <location>
        <begin position="485"/>
        <end position="499"/>
    </location>
</feature>
<dbReference type="KEGG" id="beu:BE0216_08530"/>
<comment type="pathway">
    <text evidence="1">Glycan metabolism; L-arabinan degradation.</text>
</comment>
<dbReference type="GO" id="GO:0005975">
    <property type="term" value="P:carbohydrate metabolic process"/>
    <property type="evidence" value="ECO:0007669"/>
    <property type="project" value="InterPro"/>
</dbReference>
<gene>
    <name evidence="10" type="ORF">BE0216_08530</name>
    <name evidence="9" type="ORF">BEUL_2089</name>
</gene>
<dbReference type="InterPro" id="IPR006710">
    <property type="entry name" value="Glyco_hydro_43"/>
</dbReference>
<reference evidence="10 12" key="2">
    <citation type="submission" date="2020-10" db="EMBL/GenBank/DDBJ databases">
        <title>Genome sequencing of Bifidobacterium eulemuris_DSMZ_100216.</title>
        <authorList>
            <person name="Kim J."/>
        </authorList>
    </citation>
    <scope>NUCLEOTIDE SEQUENCE [LARGE SCALE GENOMIC DNA]</scope>
    <source>
        <strain evidence="10 12">DSM 100216</strain>
    </source>
</reference>
<evidence type="ECO:0000256" key="3">
    <source>
        <dbReference type="ARBA" id="ARBA00022801"/>
    </source>
</evidence>
<feature type="active site" description="Proton acceptor" evidence="5">
    <location>
        <position position="34"/>
    </location>
</feature>
<name>A0A261FZW0_9BIFI</name>
<reference evidence="9 11" key="1">
    <citation type="journal article" date="2017" name="BMC Genomics">
        <title>Comparative genomic and phylogenomic analyses of the Bifidobacteriaceae family.</title>
        <authorList>
            <person name="Lugli G.A."/>
            <person name="Milani C."/>
            <person name="Turroni F."/>
            <person name="Duranti S."/>
            <person name="Mancabelli L."/>
            <person name="Mangifesta M."/>
            <person name="Ferrario C."/>
            <person name="Modesto M."/>
            <person name="Mattarelli P."/>
            <person name="Jiri K."/>
            <person name="van Sinderen D."/>
            <person name="Ventura M."/>
        </authorList>
    </citation>
    <scope>NUCLEOTIDE SEQUENCE [LARGE SCALE GENOMIC DNA]</scope>
    <source>
        <strain evidence="9 11">DSM 100216</strain>
    </source>
</reference>
<dbReference type="InterPro" id="IPR023296">
    <property type="entry name" value="Glyco_hydro_beta-prop_sf"/>
</dbReference>
<evidence type="ECO:0000256" key="2">
    <source>
        <dbReference type="ARBA" id="ARBA00009865"/>
    </source>
</evidence>
<dbReference type="Proteomes" id="UP000593943">
    <property type="component" value="Chromosome"/>
</dbReference>
<dbReference type="PANTHER" id="PTHR43301">
    <property type="entry name" value="ARABINAN ENDO-1,5-ALPHA-L-ARABINOSIDASE"/>
    <property type="match status" value="1"/>
</dbReference>
<keyword evidence="3 7" id="KW-0378">Hydrolase</keyword>
<dbReference type="PANTHER" id="PTHR43301:SF3">
    <property type="entry name" value="ARABINAN ENDO-1,5-ALPHA-L-ARABINOSIDASE A-RELATED"/>
    <property type="match status" value="1"/>
</dbReference>
<evidence type="ECO:0000256" key="6">
    <source>
        <dbReference type="PIRSR" id="PIRSR606710-2"/>
    </source>
</evidence>
<sequence length="589" mass="65449">MPEHTSETAVKTVAETNKPPAEYPLADGRVAIHDPAIAEENGVYYIFGTHRRFAKSRDLVHWERFDNNLSRDPHALLDEIWHNWPSQPENPELEGNTWAPDVIWNETMRRWCMYLSVNGANFRSVIVLLTADHLDGDWTYVGPVVYSGFTPDNVRLTDVPRVLGDEAYGNLARYQSLKDTHINAIDATPIQCEHGEIWMSVGSWFGGIWMFRLDPATGLRDYTTRYPLVKNAADPYYGVKVAGGYWNSGEGSYFVRENGWWYLFMSYGWLGREGGYQIRLFRSKNLVGPYFDQNGNPAISSGEIPDNHTRGTGIRLTSSVKWSGGPTRDEEVEVSQGHNSALRRSSDGRLFLVYHTRFIARAEEDYETHIRELLPTPDGWLAAASYEYQGVPATAPTAQEQLTGEYEIVMHDPHTFFNGKRREDGSWEGVNAPRTITLHEDGRVTEGDVVSFYDTSAANMPRGTDGPATCGSWRLLGVSGAVAVPTPSETASPTPSETAGPNPSTTAHPDVCNPQSNATTDIASATSAAPRPLRESMWRPSCCRAEMAITVDDVTYTGVFAVLPRETDGRPTLTFTAIGGNRALWGARL</sequence>
<feature type="site" description="Important for catalytic activity, responsible for pKa modulation of the active site Glu and correct orientation of both the proton donor and substrate" evidence="6">
    <location>
        <position position="186"/>
    </location>
</feature>
<dbReference type="Proteomes" id="UP000216057">
    <property type="component" value="Unassembled WGS sequence"/>
</dbReference>
<evidence type="ECO:0000313" key="9">
    <source>
        <dbReference type="EMBL" id="OZG64734.1"/>
    </source>
</evidence>
<evidence type="ECO:0000256" key="1">
    <source>
        <dbReference type="ARBA" id="ARBA00004834"/>
    </source>
</evidence>
<dbReference type="SUPFAM" id="SSF75005">
    <property type="entry name" value="Arabinanase/levansucrase/invertase"/>
    <property type="match status" value="1"/>
</dbReference>
<feature type="region of interest" description="Disordered" evidence="8">
    <location>
        <begin position="484"/>
        <end position="518"/>
    </location>
</feature>
<accession>A0A261FZW0</accession>
<protein>
    <submittedName>
        <fullName evidence="9">Beta-xylosidase</fullName>
    </submittedName>
    <submittedName>
        <fullName evidence="10">Family 43 glycosylhydrolase</fullName>
    </submittedName>
</protein>
<organism evidence="9 11">
    <name type="scientific">Bifidobacterium eulemuris</name>
    <dbReference type="NCBI Taxonomy" id="1765219"/>
    <lineage>
        <taxon>Bacteria</taxon>
        <taxon>Bacillati</taxon>
        <taxon>Actinomycetota</taxon>
        <taxon>Actinomycetes</taxon>
        <taxon>Bifidobacteriales</taxon>
        <taxon>Bifidobacteriaceae</taxon>
        <taxon>Bifidobacterium</taxon>
    </lineage>
</organism>
<feature type="active site" description="Proton donor" evidence="5">
    <location>
        <position position="250"/>
    </location>
</feature>
<evidence type="ECO:0000256" key="7">
    <source>
        <dbReference type="RuleBase" id="RU361187"/>
    </source>
</evidence>
<dbReference type="GO" id="GO:0004553">
    <property type="term" value="F:hydrolase activity, hydrolyzing O-glycosyl compounds"/>
    <property type="evidence" value="ECO:0007669"/>
    <property type="project" value="InterPro"/>
</dbReference>
<dbReference type="OrthoDB" id="9801455at2"/>
<evidence type="ECO:0000256" key="8">
    <source>
        <dbReference type="SAM" id="MobiDB-lite"/>
    </source>
</evidence>
<dbReference type="Gene3D" id="2.40.128.10">
    <property type="match status" value="1"/>
</dbReference>
<dbReference type="Gene3D" id="2.115.10.20">
    <property type="entry name" value="Glycosyl hydrolase domain, family 43"/>
    <property type="match status" value="1"/>
</dbReference>
<evidence type="ECO:0000313" key="10">
    <source>
        <dbReference type="EMBL" id="QOL32479.1"/>
    </source>
</evidence>
<dbReference type="InterPro" id="IPR050727">
    <property type="entry name" value="GH43_arabinanases"/>
</dbReference>
<evidence type="ECO:0000256" key="5">
    <source>
        <dbReference type="PIRSR" id="PIRSR606710-1"/>
    </source>
</evidence>
<evidence type="ECO:0000256" key="4">
    <source>
        <dbReference type="ARBA" id="ARBA00023295"/>
    </source>
</evidence>
<comment type="similarity">
    <text evidence="2 7">Belongs to the glycosyl hydrolase 43 family.</text>
</comment>
<evidence type="ECO:0000313" key="12">
    <source>
        <dbReference type="Proteomes" id="UP000593943"/>
    </source>
</evidence>
<keyword evidence="12" id="KW-1185">Reference proteome</keyword>
<proteinExistence type="inferred from homology"/>
<dbReference type="EMBL" id="MWWZ01000014">
    <property type="protein sequence ID" value="OZG64734.1"/>
    <property type="molecule type" value="Genomic_DNA"/>
</dbReference>